<organism evidence="4 5">
    <name type="scientific">Leeuwenhoekiella palythoae</name>
    <dbReference type="NCBI Taxonomy" id="573501"/>
    <lineage>
        <taxon>Bacteria</taxon>
        <taxon>Pseudomonadati</taxon>
        <taxon>Bacteroidota</taxon>
        <taxon>Flavobacteriia</taxon>
        <taxon>Flavobacteriales</taxon>
        <taxon>Flavobacteriaceae</taxon>
        <taxon>Leeuwenhoekiella</taxon>
    </lineage>
</organism>
<reference evidence="4" key="2">
    <citation type="submission" date="2016-11" db="EMBL/GenBank/DDBJ databases">
        <authorList>
            <person name="Jaros S."/>
            <person name="Januszkiewicz K."/>
            <person name="Wedrychowicz H."/>
        </authorList>
    </citation>
    <scope>NUCLEOTIDE SEQUENCE [LARGE SCALE GENOMIC DNA]</scope>
    <source>
        <strain evidence="4">DSM 19859</strain>
    </source>
</reference>
<dbReference type="Proteomes" id="UP000290037">
    <property type="component" value="Unassembled WGS sequence"/>
</dbReference>
<dbReference type="InterPro" id="IPR024311">
    <property type="entry name" value="Lipocalin-like"/>
</dbReference>
<evidence type="ECO:0000313" key="4">
    <source>
        <dbReference type="EMBL" id="SHI24701.1"/>
    </source>
</evidence>
<keyword evidence="1" id="KW-0732">Signal</keyword>
<name>A0A1M5ZKM5_9FLAO</name>
<dbReference type="EMBL" id="QOVN01000006">
    <property type="protein sequence ID" value="RXG27823.1"/>
    <property type="molecule type" value="Genomic_DNA"/>
</dbReference>
<evidence type="ECO:0000313" key="6">
    <source>
        <dbReference type="Proteomes" id="UP000290037"/>
    </source>
</evidence>
<proteinExistence type="predicted"/>
<dbReference type="RefSeq" id="WP_072984758.1">
    <property type="nucleotide sequence ID" value="NZ_CAXPJH010000002.1"/>
</dbReference>
<feature type="signal peptide" evidence="1">
    <location>
        <begin position="1"/>
        <end position="21"/>
    </location>
</feature>
<dbReference type="AlphaFoldDB" id="A0A1M5ZKM5"/>
<dbReference type="Pfam" id="PF13648">
    <property type="entry name" value="Lipocalin_4"/>
    <property type="match status" value="1"/>
</dbReference>
<dbReference type="OrthoDB" id="1121756at2"/>
<protein>
    <submittedName>
        <fullName evidence="4">Lipocalin-like domain-containing protein</fullName>
    </submittedName>
    <submittedName>
        <fullName evidence="3">Lipocalin-like protein</fullName>
    </submittedName>
</protein>
<reference evidence="5" key="1">
    <citation type="submission" date="2016-11" db="EMBL/GenBank/DDBJ databases">
        <authorList>
            <person name="Varghese N."/>
            <person name="Submissions S."/>
        </authorList>
    </citation>
    <scope>NUCLEOTIDE SEQUENCE [LARGE SCALE GENOMIC DNA]</scope>
    <source>
        <strain evidence="5">DSM 19859</strain>
    </source>
</reference>
<gene>
    <name evidence="3" type="ORF">DSM01_2942</name>
    <name evidence="4" type="ORF">SAMN04487999_3189</name>
</gene>
<feature type="domain" description="Lipocalin-like" evidence="2">
    <location>
        <begin position="31"/>
        <end position="139"/>
    </location>
</feature>
<dbReference type="Proteomes" id="UP000184240">
    <property type="component" value="Unassembled WGS sequence"/>
</dbReference>
<evidence type="ECO:0000313" key="5">
    <source>
        <dbReference type="Proteomes" id="UP000184240"/>
    </source>
</evidence>
<dbReference type="PROSITE" id="PS51257">
    <property type="entry name" value="PROKAR_LIPOPROTEIN"/>
    <property type="match status" value="1"/>
</dbReference>
<accession>A0A1M5ZKM5</accession>
<dbReference type="EMBL" id="FQXT01000006">
    <property type="protein sequence ID" value="SHI24701.1"/>
    <property type="molecule type" value="Genomic_DNA"/>
</dbReference>
<evidence type="ECO:0000256" key="1">
    <source>
        <dbReference type="SAM" id="SignalP"/>
    </source>
</evidence>
<evidence type="ECO:0000313" key="3">
    <source>
        <dbReference type="EMBL" id="RXG27823.1"/>
    </source>
</evidence>
<sequence length="161" mass="18116">MKRIITVLLLSVFLVSCGSSDQVVKQSRKTLKGYWNLDNINYNNAPGVYDVTLFGDASSECMVGSTWRFIPNNNFGNYEITDGSCALGKRYFVWSIPAQESATSYDILLKPTDEKMKSTMNNAGFRLNINYLSDNELTFTQTVQVDGKPFTIVMNFSKISE</sequence>
<keyword evidence="6" id="KW-1185">Reference proteome</keyword>
<feature type="chain" id="PRO_5012206506" evidence="1">
    <location>
        <begin position="22"/>
        <end position="161"/>
    </location>
</feature>
<dbReference type="STRING" id="573501.SAMN04487999_3189"/>
<reference evidence="3 6" key="3">
    <citation type="submission" date="2018-07" db="EMBL/GenBank/DDBJ databases">
        <title>Leeuwenhoekiella genomics.</title>
        <authorList>
            <person name="Tahon G."/>
            <person name="Willems A."/>
        </authorList>
    </citation>
    <scope>NUCLEOTIDE SEQUENCE [LARGE SCALE GENOMIC DNA]</scope>
    <source>
        <strain evidence="3 6">LMG 24856</strain>
    </source>
</reference>
<evidence type="ECO:0000259" key="2">
    <source>
        <dbReference type="Pfam" id="PF13648"/>
    </source>
</evidence>